<comment type="similarity">
    <text evidence="1">Belongs to the PPR family. P subfamily.</text>
</comment>
<dbReference type="SUPFAM" id="SSF81901">
    <property type="entry name" value="HCP-like"/>
    <property type="match status" value="1"/>
</dbReference>
<keyword evidence="2" id="KW-0677">Repeat</keyword>
<proteinExistence type="inferred from homology"/>
<dbReference type="EMBL" id="JACTNZ010000012">
    <property type="protein sequence ID" value="KAG5521158.1"/>
    <property type="molecule type" value="Genomic_DNA"/>
</dbReference>
<name>A0AAV6I0R7_9ERIC</name>
<evidence type="ECO:0000256" key="1">
    <source>
        <dbReference type="ARBA" id="ARBA00007626"/>
    </source>
</evidence>
<accession>A0AAV6I0R7</accession>
<feature type="repeat" description="PPR" evidence="3">
    <location>
        <begin position="54"/>
        <end position="88"/>
    </location>
</feature>
<dbReference type="Gene3D" id="1.25.40.10">
    <property type="entry name" value="Tetratricopeptide repeat domain"/>
    <property type="match status" value="2"/>
</dbReference>
<dbReference type="Pfam" id="PF01535">
    <property type="entry name" value="PPR"/>
    <property type="match status" value="2"/>
</dbReference>
<dbReference type="Proteomes" id="UP000823749">
    <property type="component" value="Chromosome 12"/>
</dbReference>
<comment type="caution">
    <text evidence="4">The sequence shown here is derived from an EMBL/GenBank/DDBJ whole genome shotgun (WGS) entry which is preliminary data.</text>
</comment>
<dbReference type="Pfam" id="PF13041">
    <property type="entry name" value="PPR_2"/>
    <property type="match status" value="1"/>
</dbReference>
<feature type="repeat" description="PPR" evidence="3">
    <location>
        <begin position="19"/>
        <end position="53"/>
    </location>
</feature>
<reference evidence="4" key="1">
    <citation type="submission" date="2020-08" db="EMBL/GenBank/DDBJ databases">
        <title>Plant Genome Project.</title>
        <authorList>
            <person name="Zhang R.-G."/>
        </authorList>
    </citation>
    <scope>NUCLEOTIDE SEQUENCE</scope>
    <source>
        <strain evidence="4">WSP0</strain>
        <tissue evidence="4">Leaf</tissue>
    </source>
</reference>
<dbReference type="PROSITE" id="PS51375">
    <property type="entry name" value="PPR"/>
    <property type="match status" value="4"/>
</dbReference>
<evidence type="ECO:0000313" key="5">
    <source>
        <dbReference type="Proteomes" id="UP000823749"/>
    </source>
</evidence>
<evidence type="ECO:0000256" key="3">
    <source>
        <dbReference type="PROSITE-ProRule" id="PRU00708"/>
    </source>
</evidence>
<evidence type="ECO:0000256" key="2">
    <source>
        <dbReference type="ARBA" id="ARBA00022737"/>
    </source>
</evidence>
<gene>
    <name evidence="4" type="ORF">RHGRI_033644</name>
</gene>
<dbReference type="InterPro" id="IPR011990">
    <property type="entry name" value="TPR-like_helical_dom_sf"/>
</dbReference>
<dbReference type="Pfam" id="PF12854">
    <property type="entry name" value="PPR_1"/>
    <property type="match status" value="1"/>
</dbReference>
<evidence type="ECO:0000313" key="4">
    <source>
        <dbReference type="EMBL" id="KAG5521158.1"/>
    </source>
</evidence>
<sequence length="326" mass="36529">MDEALRMKDEMLGLGLEMNLFICNSIINGYCKLGQVHEAKGLVISMSSWKLKPDSCTYNALLDGYCRKGHTTEAFSICDKMIEERIEPSVVTYNTLLKGLCRRGAFADALQLWHLLLKRGVALNEVSYGIILDGFLKMENSEGALMLWKQVLARGFAIRIAFRTMVNGLCRMGKITEVEENLEKMSNLEKMKELNYSLDGISYRTLSDGYLEAITSKGSIHLSKTVMYGYTAAGLEVTYLVKSVPGMASGSEVVQRLASFVFFDMSKVQKQVQALSTLYPSCIIAWFRDGAPTHLIRTWIEKEACWIPNGSASHLLLVLIILLYVI</sequence>
<feature type="repeat" description="PPR" evidence="3">
    <location>
        <begin position="89"/>
        <end position="123"/>
    </location>
</feature>
<dbReference type="NCBIfam" id="TIGR00756">
    <property type="entry name" value="PPR"/>
    <property type="match status" value="3"/>
</dbReference>
<protein>
    <recommendedName>
        <fullName evidence="6">Pentatricopeptide repeat-containing protein</fullName>
    </recommendedName>
</protein>
<dbReference type="AlphaFoldDB" id="A0AAV6I0R7"/>
<organism evidence="4 5">
    <name type="scientific">Rhododendron griersonianum</name>
    <dbReference type="NCBI Taxonomy" id="479676"/>
    <lineage>
        <taxon>Eukaryota</taxon>
        <taxon>Viridiplantae</taxon>
        <taxon>Streptophyta</taxon>
        <taxon>Embryophyta</taxon>
        <taxon>Tracheophyta</taxon>
        <taxon>Spermatophyta</taxon>
        <taxon>Magnoliopsida</taxon>
        <taxon>eudicotyledons</taxon>
        <taxon>Gunneridae</taxon>
        <taxon>Pentapetalae</taxon>
        <taxon>asterids</taxon>
        <taxon>Ericales</taxon>
        <taxon>Ericaceae</taxon>
        <taxon>Ericoideae</taxon>
        <taxon>Rhodoreae</taxon>
        <taxon>Rhododendron</taxon>
    </lineage>
</organism>
<dbReference type="InterPro" id="IPR002885">
    <property type="entry name" value="PPR_rpt"/>
</dbReference>
<evidence type="ECO:0008006" key="6">
    <source>
        <dbReference type="Google" id="ProtNLM"/>
    </source>
</evidence>
<dbReference type="PANTHER" id="PTHR47941">
    <property type="entry name" value="PENTATRICOPEPTIDE REPEAT-CONTAINING PROTEIN 3, MITOCHONDRIAL"/>
    <property type="match status" value="1"/>
</dbReference>
<feature type="repeat" description="PPR" evidence="3">
    <location>
        <begin position="124"/>
        <end position="158"/>
    </location>
</feature>
<keyword evidence="5" id="KW-1185">Reference proteome</keyword>